<evidence type="ECO:0000313" key="3">
    <source>
        <dbReference type="Proteomes" id="UP000002534"/>
    </source>
</evidence>
<dbReference type="EMBL" id="CP000142">
    <property type="protein sequence ID" value="ABA87843.1"/>
    <property type="molecule type" value="Genomic_DNA"/>
</dbReference>
<proteinExistence type="predicted"/>
<dbReference type="Proteomes" id="UP000002534">
    <property type="component" value="Chromosome"/>
</dbReference>
<gene>
    <name evidence="2" type="ordered locus">Pcar_0584</name>
</gene>
<feature type="domain" description="Transcription regulator PadR N-terminal" evidence="1">
    <location>
        <begin position="30"/>
        <end position="104"/>
    </location>
</feature>
<organism evidence="2 3">
    <name type="scientific">Syntrophotalea carbinolica (strain DSM 2380 / NBRC 103641 / GraBd1)</name>
    <name type="common">Pelobacter carbinolicus</name>
    <dbReference type="NCBI Taxonomy" id="338963"/>
    <lineage>
        <taxon>Bacteria</taxon>
        <taxon>Pseudomonadati</taxon>
        <taxon>Thermodesulfobacteriota</taxon>
        <taxon>Desulfuromonadia</taxon>
        <taxon>Desulfuromonadales</taxon>
        <taxon>Syntrophotaleaceae</taxon>
        <taxon>Syntrophotalea</taxon>
    </lineage>
</organism>
<keyword evidence="3" id="KW-1185">Reference proteome</keyword>
<dbReference type="Gene3D" id="1.10.10.10">
    <property type="entry name" value="Winged helix-like DNA-binding domain superfamily/Winged helix DNA-binding domain"/>
    <property type="match status" value="1"/>
</dbReference>
<dbReference type="InterPro" id="IPR036390">
    <property type="entry name" value="WH_DNA-bd_sf"/>
</dbReference>
<dbReference type="InterPro" id="IPR036388">
    <property type="entry name" value="WH-like_DNA-bd_sf"/>
</dbReference>
<reference evidence="2 3" key="2">
    <citation type="journal article" date="2012" name="BMC Genomics">
        <title>The genome of Pelobacter carbinolicus reveals surprising metabolic capabilities and physiological features.</title>
        <authorList>
            <person name="Aklujkar M."/>
            <person name="Haveman S.A."/>
            <person name="Didonato R.Jr."/>
            <person name="Chertkov O."/>
            <person name="Han C.S."/>
            <person name="Land M.L."/>
            <person name="Brown P."/>
            <person name="Lovley D.R."/>
        </authorList>
    </citation>
    <scope>NUCLEOTIDE SEQUENCE [LARGE SCALE GENOMIC DNA]</scope>
    <source>
        <strain evidence="3">DSM 2380 / NBRC 103641 / GraBd1</strain>
    </source>
</reference>
<dbReference type="SUPFAM" id="SSF46785">
    <property type="entry name" value="Winged helix' DNA-binding domain"/>
    <property type="match status" value="1"/>
</dbReference>
<sequence>MPRGKGPCRHGWGQPQGGFGNLPRFIEPVLLYLLKKSGQAHGYQLAGELPEHAIGETVIDRGALYRALRQLEAAAYVTSDWDVSGAGPARRLYRLTPAGAEYLHHWTKLIERMAVSMTDFIAKVGELEKQAPEDKE</sequence>
<evidence type="ECO:0000313" key="2">
    <source>
        <dbReference type="EMBL" id="ABA87843.1"/>
    </source>
</evidence>
<dbReference type="InterPro" id="IPR052509">
    <property type="entry name" value="Metal_resp_DNA-bind_regulator"/>
</dbReference>
<dbReference type="KEGG" id="pca:Pcar_0584"/>
<reference evidence="3" key="1">
    <citation type="submission" date="2005-10" db="EMBL/GenBank/DDBJ databases">
        <title>Complete sequence of Pelobacter carbinolicus DSM 2380.</title>
        <authorList>
            <person name="Copeland A."/>
            <person name="Lucas S."/>
            <person name="Lapidus A."/>
            <person name="Barry K."/>
            <person name="Detter J.C."/>
            <person name="Glavina T."/>
            <person name="Hammon N."/>
            <person name="Israni S."/>
            <person name="Pitluck S."/>
            <person name="Chertkov O."/>
            <person name="Schmutz J."/>
            <person name="Larimer F."/>
            <person name="Land M."/>
            <person name="Kyrpides N."/>
            <person name="Ivanova N."/>
            <person name="Richardson P."/>
        </authorList>
    </citation>
    <scope>NUCLEOTIDE SEQUENCE [LARGE SCALE GENOMIC DNA]</scope>
    <source>
        <strain evidence="3">DSM 2380 / NBRC 103641 / GraBd1</strain>
    </source>
</reference>
<dbReference type="HOGENOM" id="CLU_063440_5_0_7"/>
<evidence type="ECO:0000259" key="1">
    <source>
        <dbReference type="Pfam" id="PF03551"/>
    </source>
</evidence>
<protein>
    <submittedName>
        <fullName evidence="2">Winged helix-turn-helix transcriptional regulator, PadR-like family</fullName>
    </submittedName>
</protein>
<dbReference type="PANTHER" id="PTHR33169">
    <property type="entry name" value="PADR-FAMILY TRANSCRIPTIONAL REGULATOR"/>
    <property type="match status" value="1"/>
</dbReference>
<dbReference type="PANTHER" id="PTHR33169:SF14">
    <property type="entry name" value="TRANSCRIPTIONAL REGULATOR RV3488"/>
    <property type="match status" value="1"/>
</dbReference>
<dbReference type="AlphaFoldDB" id="Q3A708"/>
<dbReference type="Pfam" id="PF03551">
    <property type="entry name" value="PadR"/>
    <property type="match status" value="1"/>
</dbReference>
<dbReference type="InterPro" id="IPR005149">
    <property type="entry name" value="Tscrpt_reg_PadR_N"/>
</dbReference>
<dbReference type="RefSeq" id="WP_011340284.1">
    <property type="nucleotide sequence ID" value="NC_007498.2"/>
</dbReference>
<name>Q3A708_SYNC1</name>
<accession>Q3A708</accession>
<dbReference type="eggNOG" id="COG1695">
    <property type="taxonomic scope" value="Bacteria"/>
</dbReference>